<dbReference type="OrthoDB" id="2021312at2"/>
<protein>
    <submittedName>
        <fullName evidence="1">Uncharacterized protein</fullName>
    </submittedName>
</protein>
<dbReference type="STRING" id="1121131.SAMN02745229_02115"/>
<dbReference type="Proteomes" id="UP000184278">
    <property type="component" value="Unassembled WGS sequence"/>
</dbReference>
<evidence type="ECO:0000313" key="2">
    <source>
        <dbReference type="Proteomes" id="UP000184278"/>
    </source>
</evidence>
<dbReference type="RefSeq" id="WP_073387592.1">
    <property type="nucleotide sequence ID" value="NZ_FQXK01000017.1"/>
</dbReference>
<dbReference type="EMBL" id="FQXK01000017">
    <property type="protein sequence ID" value="SHI21864.1"/>
    <property type="molecule type" value="Genomic_DNA"/>
</dbReference>
<keyword evidence="2" id="KW-1185">Reference proteome</keyword>
<reference evidence="2" key="1">
    <citation type="submission" date="2016-11" db="EMBL/GenBank/DDBJ databases">
        <authorList>
            <person name="Varghese N."/>
            <person name="Submissions S."/>
        </authorList>
    </citation>
    <scope>NUCLEOTIDE SEQUENCE [LARGE SCALE GENOMIC DNA]</scope>
    <source>
        <strain evidence="2">DSM 3071</strain>
    </source>
</reference>
<dbReference type="GeneID" id="89509720"/>
<accession>A0A1M5ZCD9</accession>
<organism evidence="1 2">
    <name type="scientific">Butyrivibrio fibrisolvens DSM 3071</name>
    <dbReference type="NCBI Taxonomy" id="1121131"/>
    <lineage>
        <taxon>Bacteria</taxon>
        <taxon>Bacillati</taxon>
        <taxon>Bacillota</taxon>
        <taxon>Clostridia</taxon>
        <taxon>Lachnospirales</taxon>
        <taxon>Lachnospiraceae</taxon>
        <taxon>Butyrivibrio</taxon>
    </lineage>
</organism>
<gene>
    <name evidence="1" type="ORF">SAMN02745229_02115</name>
</gene>
<proteinExistence type="predicted"/>
<sequence length="371" mass="43482">MKYKFVSLEIKRFIALFCIIASSCLLLSGCYGPRYSEDEANEVVKQGTALMEDWIKMNCPYGKIVEINHYDLMYPSGPWYLTDYVTGTMNDGHTDRGFAANIKTGAVWLRPDDDMLEEFVECSKEYYLKSLDLPSDTIFGDSFHTGLCYRPLREGSFDSTADAFFEYYGLPGELVLQNGDVKEYVNNPDRGATIYYNGWIEQLPESFSLESYTFDDLKQRQEKYNIKCDYIVLKSKFEQFSYSYLNYLHYEKWEYEEIGDVLLKNRSVYRRTEKEHGIVKTNEYTFNAQEGVQIEKTDKGYRITVDPWAKNVEFQLMVKTGNPMLDHEYKRVWEDGTERNCYWDECDEGFRLEDNKGAIMSFSSTTELIIR</sequence>
<dbReference type="PROSITE" id="PS51257">
    <property type="entry name" value="PROKAR_LIPOPROTEIN"/>
    <property type="match status" value="1"/>
</dbReference>
<name>A0A1M5ZCD9_BUTFI</name>
<dbReference type="AlphaFoldDB" id="A0A1M5ZCD9"/>
<evidence type="ECO:0000313" key="1">
    <source>
        <dbReference type="EMBL" id="SHI21864.1"/>
    </source>
</evidence>